<dbReference type="InterPro" id="IPR007111">
    <property type="entry name" value="NACHT_NTPase"/>
</dbReference>
<keyword evidence="2" id="KW-0963">Cytoplasm</keyword>
<evidence type="ECO:0000259" key="8">
    <source>
        <dbReference type="PROSITE" id="PS50837"/>
    </source>
</evidence>
<evidence type="ECO:0000259" key="7">
    <source>
        <dbReference type="PROSITE" id="PS50188"/>
    </source>
</evidence>
<dbReference type="SMART" id="SM00368">
    <property type="entry name" value="LRR_RI"/>
    <property type="match status" value="3"/>
</dbReference>
<sequence length="926" mass="104407">GCSPAEAQKRPDSPGPTCVSMKKTLAVICQRKLKSRLKRNFQYLFEGIAKARNPTLLNHIYTQLCITAGENREMNDQHEVRQVEAVSQKSASSEKTIRCEDIFGPLPEGAAPVRTVVTTGVAGIGKTVLTQKFILDWAEDKANRNIQFIFPFTFRELNLLKKKKFSLVELLHHVFTETKEAGICKFNELNVVFIFDGLDECQLPLDFHNNEILTDVTQPTSIEVLLTNLIRGKLLPSANIWITTRPAAANQIPPECIDMVTEVKGFSDPQKEMYFRKKFRDEAQASRVISHIKTSKSLHNMCYIPVFCWINAAVLDELLKTRERGELPKTLTEMYIHFLVVQTKQGNVKYHSDASTDSVWNTKSIKTILTLGKLAFEQLEKGNFIFCEADLKECGVDIHAASVYSGLFTEILKEEYHGPSQDKVFSFVHLSIQEFLAALYVFLTFINHGDDLLRKKQFASIQPLPLGHSSSFKHFYQRAVDKALQSPNGHLDLFIRFLLGLSLETNQTLLRGLLNKTRGKPQDTVAVYIKKKIQDNPSPEKSINLFHCLNELNDLSLVEEMQQYLRSGSQSKNELSPAQCSALIFILLSSQKDLDEIDLRQFSASEKGLLRLLPVVKASKTSIRSCAALTPVLSSMNSSLRKLDLSNNDLHDKGVELLSDGLKSPHCRLEILSLSGCLVTEKGCTFLDSALNSNPSYLKELDLSYNHPGDSGVKLLRAGMDNRQWKLETLKIDHCGKDRLKPSLLRYFIELILDPITADRNLLLSDDNKGVMLVREKQLYLDHPDRFDTWKQLLCDQGLTGRSYWEVKYNGRVNIGVTYSGINRRGDGDDCCIGWNDQSWSLVCSPQGYTAWHNNTPTEITKPQVSCSNGVAVYLDWPAGTVSFYCLPSIVSSVKPTHLHTFHSTFTEPLFPAFGFGRMLESLCLM</sequence>
<dbReference type="InterPro" id="IPR051261">
    <property type="entry name" value="NLR"/>
</dbReference>
<accession>A0A3Q3GKI3</accession>
<reference evidence="9" key="2">
    <citation type="submission" date="2025-09" db="UniProtKB">
        <authorList>
            <consortium name="Ensembl"/>
        </authorList>
    </citation>
    <scope>IDENTIFICATION</scope>
</reference>
<dbReference type="CDD" id="cd16040">
    <property type="entry name" value="SPRY_PRY_SNTX"/>
    <property type="match status" value="1"/>
</dbReference>
<dbReference type="SMART" id="SM00449">
    <property type="entry name" value="SPRY"/>
    <property type="match status" value="1"/>
</dbReference>
<dbReference type="SMART" id="SM00589">
    <property type="entry name" value="PRY"/>
    <property type="match status" value="1"/>
</dbReference>
<dbReference type="InterPro" id="IPR041075">
    <property type="entry name" value="NOD1/2_WH"/>
</dbReference>
<dbReference type="InterPro" id="IPR001611">
    <property type="entry name" value="Leu-rich_rpt"/>
</dbReference>
<keyword evidence="5" id="KW-0547">Nucleotide-binding</keyword>
<name>A0A3Q3GKI3_9LABR</name>
<keyword evidence="3" id="KW-0433">Leucine-rich repeat</keyword>
<organism evidence="9 10">
    <name type="scientific">Labrus bergylta</name>
    <name type="common">ballan wrasse</name>
    <dbReference type="NCBI Taxonomy" id="56723"/>
    <lineage>
        <taxon>Eukaryota</taxon>
        <taxon>Metazoa</taxon>
        <taxon>Chordata</taxon>
        <taxon>Craniata</taxon>
        <taxon>Vertebrata</taxon>
        <taxon>Euteleostomi</taxon>
        <taxon>Actinopterygii</taxon>
        <taxon>Neopterygii</taxon>
        <taxon>Teleostei</taxon>
        <taxon>Neoteleostei</taxon>
        <taxon>Acanthomorphata</taxon>
        <taxon>Eupercaria</taxon>
        <taxon>Labriformes</taxon>
        <taxon>Labridae</taxon>
        <taxon>Labrus</taxon>
    </lineage>
</organism>
<dbReference type="PRINTS" id="PR01407">
    <property type="entry name" value="BUTYPHLNCDUF"/>
</dbReference>
<protein>
    <recommendedName>
        <fullName evidence="11">B30.2/SPRY domain-containing protein</fullName>
    </recommendedName>
</protein>
<dbReference type="InterPro" id="IPR032675">
    <property type="entry name" value="LRR_dom_sf"/>
</dbReference>
<dbReference type="STRING" id="56723.ENSLBEP00000034127"/>
<proteinExistence type="predicted"/>
<feature type="domain" description="B30.2/SPRY" evidence="7">
    <location>
        <begin position="731"/>
        <end position="926"/>
    </location>
</feature>
<evidence type="ECO:0000256" key="5">
    <source>
        <dbReference type="ARBA" id="ARBA00022741"/>
    </source>
</evidence>
<dbReference type="AlphaFoldDB" id="A0A3Q3GKI3"/>
<dbReference type="InterPro" id="IPR041267">
    <property type="entry name" value="NLRP_HD2"/>
</dbReference>
<dbReference type="GO" id="GO:0005737">
    <property type="term" value="C:cytoplasm"/>
    <property type="evidence" value="ECO:0007669"/>
    <property type="project" value="UniProtKB-SubCell"/>
</dbReference>
<dbReference type="PANTHER" id="PTHR24106">
    <property type="entry name" value="NACHT, LRR AND CARD DOMAINS-CONTAINING"/>
    <property type="match status" value="1"/>
</dbReference>
<reference evidence="9" key="1">
    <citation type="submission" date="2025-08" db="UniProtKB">
        <authorList>
            <consortium name="Ensembl"/>
        </authorList>
    </citation>
    <scope>IDENTIFICATION</scope>
</reference>
<dbReference type="SUPFAM" id="SSF52047">
    <property type="entry name" value="RNI-like"/>
    <property type="match status" value="1"/>
</dbReference>
<dbReference type="InterPro" id="IPR006574">
    <property type="entry name" value="PRY"/>
</dbReference>
<dbReference type="Gene3D" id="2.60.120.920">
    <property type="match status" value="1"/>
</dbReference>
<dbReference type="Pfam" id="PF17779">
    <property type="entry name" value="WHD_NOD2"/>
    <property type="match status" value="1"/>
</dbReference>
<evidence type="ECO:0000256" key="2">
    <source>
        <dbReference type="ARBA" id="ARBA00022490"/>
    </source>
</evidence>
<evidence type="ECO:0000313" key="9">
    <source>
        <dbReference type="Ensembl" id="ENSLBEP00000034127.1"/>
    </source>
</evidence>
<dbReference type="Pfam" id="PF00622">
    <property type="entry name" value="SPRY"/>
    <property type="match status" value="1"/>
</dbReference>
<evidence type="ECO:0000256" key="3">
    <source>
        <dbReference type="ARBA" id="ARBA00022614"/>
    </source>
</evidence>
<dbReference type="SMART" id="SM01288">
    <property type="entry name" value="FISNA"/>
    <property type="match status" value="1"/>
</dbReference>
<evidence type="ECO:0000256" key="1">
    <source>
        <dbReference type="ARBA" id="ARBA00004496"/>
    </source>
</evidence>
<evidence type="ECO:0000313" key="10">
    <source>
        <dbReference type="Proteomes" id="UP000261660"/>
    </source>
</evidence>
<dbReference type="Gene3D" id="3.40.50.300">
    <property type="entry name" value="P-loop containing nucleotide triphosphate hydrolases"/>
    <property type="match status" value="1"/>
</dbReference>
<dbReference type="Pfam" id="PF13765">
    <property type="entry name" value="PRY"/>
    <property type="match status" value="1"/>
</dbReference>
<dbReference type="Pfam" id="PF14484">
    <property type="entry name" value="FISNA"/>
    <property type="match status" value="1"/>
</dbReference>
<dbReference type="PROSITE" id="PS50837">
    <property type="entry name" value="NACHT"/>
    <property type="match status" value="1"/>
</dbReference>
<dbReference type="InterPro" id="IPR029495">
    <property type="entry name" value="NACHT-assoc"/>
</dbReference>
<dbReference type="SUPFAM" id="SSF49899">
    <property type="entry name" value="Concanavalin A-like lectins/glucanases"/>
    <property type="match status" value="1"/>
</dbReference>
<dbReference type="GeneTree" id="ENSGT01150000286904"/>
<dbReference type="Pfam" id="PF17776">
    <property type="entry name" value="NLRC4_HD2"/>
    <property type="match status" value="1"/>
</dbReference>
<dbReference type="PROSITE" id="PS50188">
    <property type="entry name" value="B302_SPRY"/>
    <property type="match status" value="1"/>
</dbReference>
<dbReference type="Pfam" id="PF05729">
    <property type="entry name" value="NACHT"/>
    <property type="match status" value="1"/>
</dbReference>
<dbReference type="FunFam" id="3.40.50.300:FF:001524">
    <property type="entry name" value="Si:dkey-126g1.7"/>
    <property type="match status" value="1"/>
</dbReference>
<evidence type="ECO:0000256" key="6">
    <source>
        <dbReference type="ARBA" id="ARBA00022840"/>
    </source>
</evidence>
<evidence type="ECO:0000256" key="4">
    <source>
        <dbReference type="ARBA" id="ARBA00022737"/>
    </source>
</evidence>
<keyword evidence="10" id="KW-1185">Reference proteome</keyword>
<dbReference type="Gene3D" id="3.80.10.10">
    <property type="entry name" value="Ribonuclease Inhibitor"/>
    <property type="match status" value="1"/>
</dbReference>
<keyword evidence="6" id="KW-0067">ATP-binding</keyword>
<dbReference type="Pfam" id="PF13516">
    <property type="entry name" value="LRR_6"/>
    <property type="match status" value="2"/>
</dbReference>
<dbReference type="InterPro" id="IPR043136">
    <property type="entry name" value="B30.2/SPRY_sf"/>
</dbReference>
<dbReference type="GO" id="GO:0005524">
    <property type="term" value="F:ATP binding"/>
    <property type="evidence" value="ECO:0007669"/>
    <property type="project" value="UniProtKB-KW"/>
</dbReference>
<evidence type="ECO:0008006" key="11">
    <source>
        <dbReference type="Google" id="ProtNLM"/>
    </source>
</evidence>
<dbReference type="Ensembl" id="ENSLBET00000035607.1">
    <property type="protein sequence ID" value="ENSLBEP00000034127.1"/>
    <property type="gene ID" value="ENSLBEG00000025684.1"/>
</dbReference>
<dbReference type="InterPro" id="IPR001870">
    <property type="entry name" value="B30.2/SPRY"/>
</dbReference>
<dbReference type="InterPro" id="IPR013320">
    <property type="entry name" value="ConA-like_dom_sf"/>
</dbReference>
<feature type="domain" description="NACHT" evidence="8">
    <location>
        <begin position="114"/>
        <end position="248"/>
    </location>
</feature>
<dbReference type="Proteomes" id="UP000261660">
    <property type="component" value="Unplaced"/>
</dbReference>
<dbReference type="InterPro" id="IPR003877">
    <property type="entry name" value="SPRY_dom"/>
</dbReference>
<dbReference type="InterPro" id="IPR003879">
    <property type="entry name" value="Butyrophylin_SPRY"/>
</dbReference>
<dbReference type="InParanoid" id="A0A3Q3GKI3"/>
<comment type="subcellular location">
    <subcellularLocation>
        <location evidence="1">Cytoplasm</location>
    </subcellularLocation>
</comment>
<dbReference type="InterPro" id="IPR027417">
    <property type="entry name" value="P-loop_NTPase"/>
</dbReference>
<keyword evidence="4" id="KW-0677">Repeat</keyword>